<comment type="caution">
    <text evidence="1">The sequence shown here is derived from an EMBL/GenBank/DDBJ whole genome shotgun (WGS) entry which is preliminary data.</text>
</comment>
<protein>
    <submittedName>
        <fullName evidence="1">Uncharacterized protein</fullName>
    </submittedName>
</protein>
<evidence type="ECO:0000313" key="1">
    <source>
        <dbReference type="EMBL" id="ODN77100.1"/>
    </source>
</evidence>
<dbReference type="GeneID" id="30156944"/>
<dbReference type="Proteomes" id="UP000094065">
    <property type="component" value="Unassembled WGS sequence"/>
</dbReference>
<accession>A0A1E3HL82</accession>
<name>A0A1E3HL82_9TREE</name>
<gene>
    <name evidence="1" type="ORF">L202_05635</name>
</gene>
<organism evidence="1 2">
    <name type="scientific">Cryptococcus amylolentus CBS 6039</name>
    <dbReference type="NCBI Taxonomy" id="1295533"/>
    <lineage>
        <taxon>Eukaryota</taxon>
        <taxon>Fungi</taxon>
        <taxon>Dikarya</taxon>
        <taxon>Basidiomycota</taxon>
        <taxon>Agaricomycotina</taxon>
        <taxon>Tremellomycetes</taxon>
        <taxon>Tremellales</taxon>
        <taxon>Cryptococcaceae</taxon>
        <taxon>Cryptococcus</taxon>
    </lineage>
</organism>
<keyword evidence="2" id="KW-1185">Reference proteome</keyword>
<proteinExistence type="predicted"/>
<dbReference type="AlphaFoldDB" id="A0A1E3HL82"/>
<evidence type="ECO:0000313" key="2">
    <source>
        <dbReference type="Proteomes" id="UP000094065"/>
    </source>
</evidence>
<dbReference type="EMBL" id="AWGJ01000008">
    <property type="protein sequence ID" value="ODN77100.1"/>
    <property type="molecule type" value="Genomic_DNA"/>
</dbReference>
<sequence length="123" mass="13236">MPKVDDSEPASNALPRGRFTVSTTAVASNVDDGEDESSEVVWRPTLSYKTHLDSVRSEISDAFGQFICDAVSTLQGQPPGKDPLVSRNDGGNGSVVTVEEIVEDFAAVEETKTGTVEWSFVRD</sequence>
<reference evidence="1 2" key="1">
    <citation type="submission" date="2016-06" db="EMBL/GenBank/DDBJ databases">
        <title>Evolution of pathogenesis and genome organization in the Tremellales.</title>
        <authorList>
            <person name="Cuomo C."/>
            <person name="Litvintseva A."/>
            <person name="Heitman J."/>
            <person name="Chen Y."/>
            <person name="Sun S."/>
            <person name="Springer D."/>
            <person name="Dromer F."/>
            <person name="Young S."/>
            <person name="Zeng Q."/>
            <person name="Chapman S."/>
            <person name="Gujja S."/>
            <person name="Saif S."/>
            <person name="Birren B."/>
        </authorList>
    </citation>
    <scope>NUCLEOTIDE SEQUENCE [LARGE SCALE GENOMIC DNA]</scope>
    <source>
        <strain evidence="1 2">CBS 6039</strain>
    </source>
</reference>
<dbReference type="RefSeq" id="XP_018992474.1">
    <property type="nucleotide sequence ID" value="XM_019139983.1"/>
</dbReference>